<proteinExistence type="predicted"/>
<sequence>MSALLYSALLLQTAQPIDPAALPVEAAVAPVPADVAIDLPQPAVEVASWDLAQVEERQAADAPLPNDDDRDDEVIGDADDYSAHTFWTQAKSIPWRLGGAAAVITATGFANWDWGSSRFRFNNEGLFGRDTASLGMDKLGHAWSSYVLAEFFADGIETGPANRKSAAYTGAILSMGLMTYIEVFDGFSAEHGFSIEDLAVDTAGALLSVARRSIPGLQDKLDFRLLYVPSGGFDSILSCFPKPFCDKDGKKVRSPITDYSGQRYLMALKLAGFDRFKRSPLRLVELHGGYYARGFTQEDRDAGKPLRRRLFFGLGLNVGELLFPNRERGIKGAAKWALDYIQLPYTAIHSK</sequence>
<evidence type="ECO:0000313" key="1">
    <source>
        <dbReference type="EMBL" id="QNM83819.1"/>
    </source>
</evidence>
<name>A0A7G9L5C0_9SPHN</name>
<dbReference type="RefSeq" id="WP_187480773.1">
    <property type="nucleotide sequence ID" value="NZ_CP060697.1"/>
</dbReference>
<accession>A0A7G9L5C0</accession>
<reference evidence="1 2" key="1">
    <citation type="submission" date="2020-08" db="EMBL/GenBank/DDBJ databases">
        <title>Sphingomonas sp. sand1-3 16S ribosomal RNA gene Genome sequencing and assembly.</title>
        <authorList>
            <person name="Kang M."/>
        </authorList>
    </citation>
    <scope>NUCLEOTIDE SEQUENCE [LARGE SCALE GENOMIC DNA]</scope>
    <source>
        <strain evidence="2">sand1-3</strain>
    </source>
</reference>
<dbReference type="EMBL" id="CP060697">
    <property type="protein sequence ID" value="QNM83819.1"/>
    <property type="molecule type" value="Genomic_DNA"/>
</dbReference>
<dbReference type="AlphaFoldDB" id="A0A7G9L5C0"/>
<dbReference type="Proteomes" id="UP000515861">
    <property type="component" value="Chromosome"/>
</dbReference>
<keyword evidence="2" id="KW-1185">Reference proteome</keyword>
<dbReference type="InterPro" id="IPR018736">
    <property type="entry name" value="DUF2279_periplasmic_lipo"/>
</dbReference>
<protein>
    <submittedName>
        <fullName evidence="1">DUF2279 domain-containing protein</fullName>
    </submittedName>
</protein>
<dbReference type="KEGG" id="ssau:H8M03_05720"/>
<dbReference type="Pfam" id="PF10043">
    <property type="entry name" value="DUF2279"/>
    <property type="match status" value="1"/>
</dbReference>
<organism evidence="1 2">
    <name type="scientific">Sphingomonas sabuli</name>
    <dbReference type="NCBI Taxonomy" id="2764186"/>
    <lineage>
        <taxon>Bacteria</taxon>
        <taxon>Pseudomonadati</taxon>
        <taxon>Pseudomonadota</taxon>
        <taxon>Alphaproteobacteria</taxon>
        <taxon>Sphingomonadales</taxon>
        <taxon>Sphingomonadaceae</taxon>
        <taxon>Sphingomonas</taxon>
    </lineage>
</organism>
<evidence type="ECO:0000313" key="2">
    <source>
        <dbReference type="Proteomes" id="UP000515861"/>
    </source>
</evidence>
<gene>
    <name evidence="1" type="ORF">H8M03_05720</name>
</gene>